<evidence type="ECO:0000313" key="2">
    <source>
        <dbReference type="EMBL" id="MDR6289040.1"/>
    </source>
</evidence>
<keyword evidence="1" id="KW-1277">Toxin-antitoxin system</keyword>
<evidence type="ECO:0000313" key="3">
    <source>
        <dbReference type="Proteomes" id="UP001262410"/>
    </source>
</evidence>
<protein>
    <submittedName>
        <fullName evidence="2">Plasmid stabilization system protein ParE</fullName>
    </submittedName>
</protein>
<dbReference type="RefSeq" id="WP_309793170.1">
    <property type="nucleotide sequence ID" value="NZ_JAVDPW010000003.1"/>
</dbReference>
<dbReference type="Gene3D" id="3.30.2310.20">
    <property type="entry name" value="RelE-like"/>
    <property type="match status" value="1"/>
</dbReference>
<evidence type="ECO:0000256" key="1">
    <source>
        <dbReference type="ARBA" id="ARBA00022649"/>
    </source>
</evidence>
<name>A0ABU1JKC1_9PROT</name>
<gene>
    <name evidence="2" type="ORF">E9232_001555</name>
</gene>
<proteinExistence type="predicted"/>
<organism evidence="2 3">
    <name type="scientific">Inquilinus ginsengisoli</name>
    <dbReference type="NCBI Taxonomy" id="363840"/>
    <lineage>
        <taxon>Bacteria</taxon>
        <taxon>Pseudomonadati</taxon>
        <taxon>Pseudomonadota</taxon>
        <taxon>Alphaproteobacteria</taxon>
        <taxon>Rhodospirillales</taxon>
        <taxon>Rhodospirillaceae</taxon>
        <taxon>Inquilinus</taxon>
    </lineage>
</organism>
<reference evidence="2 3" key="1">
    <citation type="submission" date="2023-07" db="EMBL/GenBank/DDBJ databases">
        <title>Sorghum-associated microbial communities from plants grown in Nebraska, USA.</title>
        <authorList>
            <person name="Schachtman D."/>
        </authorList>
    </citation>
    <scope>NUCLEOTIDE SEQUENCE [LARGE SCALE GENOMIC DNA]</scope>
    <source>
        <strain evidence="2 3">584</strain>
    </source>
</reference>
<dbReference type="EMBL" id="JAVDPW010000003">
    <property type="protein sequence ID" value="MDR6289040.1"/>
    <property type="molecule type" value="Genomic_DNA"/>
</dbReference>
<keyword evidence="3" id="KW-1185">Reference proteome</keyword>
<accession>A0ABU1JKC1</accession>
<dbReference type="InterPro" id="IPR007712">
    <property type="entry name" value="RelE/ParE_toxin"/>
</dbReference>
<dbReference type="Proteomes" id="UP001262410">
    <property type="component" value="Unassembled WGS sequence"/>
</dbReference>
<dbReference type="InterPro" id="IPR035093">
    <property type="entry name" value="RelE/ParE_toxin_dom_sf"/>
</dbReference>
<sequence length="104" mass="11598">MKRFRVLYSAQAVDQLEALYLYIAEDTGPDRAAGYVDAIADYCDGLETFPHRGQRRDGIRPGLRLIGFRRRVTIAFTVEDVSVTILGVFYGGQDVEAALQAEDP</sequence>
<dbReference type="Pfam" id="PF05016">
    <property type="entry name" value="ParE_toxin"/>
    <property type="match status" value="1"/>
</dbReference>
<comment type="caution">
    <text evidence="2">The sequence shown here is derived from an EMBL/GenBank/DDBJ whole genome shotgun (WGS) entry which is preliminary data.</text>
</comment>